<keyword evidence="3" id="KW-1185">Reference proteome</keyword>
<protein>
    <submittedName>
        <fullName evidence="2">Uncharacterized protein</fullName>
    </submittedName>
</protein>
<reference evidence="3" key="1">
    <citation type="submission" date="2017-02" db="EMBL/GenBank/DDBJ databases">
        <authorList>
            <person name="Varghese N."/>
            <person name="Submissions S."/>
        </authorList>
    </citation>
    <scope>NUCLEOTIDE SEQUENCE [LARGE SCALE GENOMIC DNA]</scope>
    <source>
        <strain evidence="3">DSM 22720</strain>
    </source>
</reference>
<evidence type="ECO:0000313" key="2">
    <source>
        <dbReference type="EMBL" id="SKA76438.1"/>
    </source>
</evidence>
<evidence type="ECO:0000313" key="3">
    <source>
        <dbReference type="Proteomes" id="UP000190162"/>
    </source>
</evidence>
<gene>
    <name evidence="2" type="ORF">SAMN02745132_04925</name>
</gene>
<feature type="region of interest" description="Disordered" evidence="1">
    <location>
        <begin position="1"/>
        <end position="20"/>
    </location>
</feature>
<sequence length="132" mass="15229">MSQHDNDTSPSKTTTAPNSWDDYQDFVSHIPAFIAAFNGEKLELTDEQQAFHNKHFNREEMTNQIGFINGKLVHIRITLDATEHKVDEFALLKILPREHAKKLTKREALEQNTNYAMENILSDLRCIDGSTW</sequence>
<name>A0A1T4WHK9_9GAMM</name>
<dbReference type="Proteomes" id="UP000190162">
    <property type="component" value="Unassembled WGS sequence"/>
</dbReference>
<dbReference type="RefSeq" id="WP_078754853.1">
    <property type="nucleotide sequence ID" value="NZ_FUXU01000221.1"/>
</dbReference>
<feature type="compositionally biased region" description="Polar residues" evidence="1">
    <location>
        <begin position="8"/>
        <end position="18"/>
    </location>
</feature>
<proteinExistence type="predicted"/>
<dbReference type="AlphaFoldDB" id="A0A1T4WHK9"/>
<accession>A0A1T4WHK9</accession>
<organism evidence="2 3">
    <name type="scientific">Enterovibrio nigricans DSM 22720</name>
    <dbReference type="NCBI Taxonomy" id="1121868"/>
    <lineage>
        <taxon>Bacteria</taxon>
        <taxon>Pseudomonadati</taxon>
        <taxon>Pseudomonadota</taxon>
        <taxon>Gammaproteobacteria</taxon>
        <taxon>Vibrionales</taxon>
        <taxon>Vibrionaceae</taxon>
        <taxon>Enterovibrio</taxon>
    </lineage>
</organism>
<evidence type="ECO:0000256" key="1">
    <source>
        <dbReference type="SAM" id="MobiDB-lite"/>
    </source>
</evidence>
<dbReference type="EMBL" id="FUXU01000221">
    <property type="protein sequence ID" value="SKA76438.1"/>
    <property type="molecule type" value="Genomic_DNA"/>
</dbReference>